<keyword evidence="2" id="KW-1185">Reference proteome</keyword>
<sequence>MDLKVGDLVELKKQHPCGSNNFEIVRTGADFRIKCTGCERQLWIPRSNLERRIKKIISKVD</sequence>
<dbReference type="EMBL" id="CP009687">
    <property type="protein sequence ID" value="AKL93549.1"/>
    <property type="molecule type" value="Genomic_DNA"/>
</dbReference>
<proteinExistence type="predicted"/>
<dbReference type="AlphaFoldDB" id="A0A0G3W7Y4"/>
<protein>
    <recommendedName>
        <fullName evidence="3">DUF951 domain-containing protein</fullName>
    </recommendedName>
</protein>
<dbReference type="Pfam" id="PF06107">
    <property type="entry name" value="DUF951"/>
    <property type="match status" value="1"/>
</dbReference>
<dbReference type="PIRSF" id="PIRSF037263">
    <property type="entry name" value="DUF951_bac"/>
    <property type="match status" value="1"/>
</dbReference>
<name>A0A0G3W7Y4_9CLOT</name>
<accession>A0A0G3W7Y4</accession>
<dbReference type="Proteomes" id="UP000035704">
    <property type="component" value="Chromosome"/>
</dbReference>
<dbReference type="RefSeq" id="WP_341411215.1">
    <property type="nucleotide sequence ID" value="NZ_CP009687.1"/>
</dbReference>
<evidence type="ECO:0000313" key="2">
    <source>
        <dbReference type="Proteomes" id="UP000035704"/>
    </source>
</evidence>
<dbReference type="InterPro" id="IPR009296">
    <property type="entry name" value="DUF951"/>
</dbReference>
<dbReference type="STRING" id="84022.CACET_c00280"/>
<dbReference type="PANTHER" id="PTHR38455">
    <property type="entry name" value="HYPOTHETICAL CYTOSOLIC PROTEIN"/>
    <property type="match status" value="1"/>
</dbReference>
<evidence type="ECO:0000313" key="1">
    <source>
        <dbReference type="EMBL" id="AKL93549.1"/>
    </source>
</evidence>
<reference evidence="1 2" key="1">
    <citation type="submission" date="2014-10" db="EMBL/GenBank/DDBJ databases">
        <title>Genome sequence of Clostridium aceticum DSM 1496.</title>
        <authorList>
            <person name="Poehlein A."/>
            <person name="Schiel-Bengelsdorf B."/>
            <person name="Gottschalk G."/>
            <person name="Duerre P."/>
            <person name="Daniel R."/>
        </authorList>
    </citation>
    <scope>NUCLEOTIDE SEQUENCE [LARGE SCALE GENOMIC DNA]</scope>
    <source>
        <strain evidence="1 2">DSM 1496</strain>
    </source>
</reference>
<dbReference type="PANTHER" id="PTHR38455:SF1">
    <property type="entry name" value="DUF951 DOMAIN-CONTAINING PROTEIN"/>
    <property type="match status" value="1"/>
</dbReference>
<gene>
    <name evidence="1" type="ORF">CACET_c00280</name>
</gene>
<dbReference type="PATRIC" id="fig|84022.6.peg.23"/>
<organism evidence="1 2">
    <name type="scientific">Clostridium aceticum</name>
    <dbReference type="NCBI Taxonomy" id="84022"/>
    <lineage>
        <taxon>Bacteria</taxon>
        <taxon>Bacillati</taxon>
        <taxon>Bacillota</taxon>
        <taxon>Clostridia</taxon>
        <taxon>Eubacteriales</taxon>
        <taxon>Clostridiaceae</taxon>
        <taxon>Clostridium</taxon>
    </lineage>
</organism>
<evidence type="ECO:0008006" key="3">
    <source>
        <dbReference type="Google" id="ProtNLM"/>
    </source>
</evidence>
<dbReference type="KEGG" id="cace:CACET_c00280"/>